<evidence type="ECO:0000313" key="2">
    <source>
        <dbReference type="EMBL" id="GIQ82275.1"/>
    </source>
</evidence>
<dbReference type="Proteomes" id="UP000265618">
    <property type="component" value="Unassembled WGS sequence"/>
</dbReference>
<keyword evidence="1" id="KW-0472">Membrane</keyword>
<keyword evidence="1" id="KW-0812">Transmembrane</keyword>
<reference evidence="2 3" key="1">
    <citation type="journal article" date="2018" name="PLoS ONE">
        <title>The draft genome of Kipferlia bialata reveals reductive genome evolution in fornicate parasites.</title>
        <authorList>
            <person name="Tanifuji G."/>
            <person name="Takabayashi S."/>
            <person name="Kume K."/>
            <person name="Takagi M."/>
            <person name="Nakayama T."/>
            <person name="Kamikawa R."/>
            <person name="Inagaki Y."/>
            <person name="Hashimoto T."/>
        </authorList>
    </citation>
    <scope>NUCLEOTIDE SEQUENCE [LARGE SCALE GENOMIC DNA]</scope>
    <source>
        <strain evidence="2">NY0173</strain>
    </source>
</reference>
<accession>A0A9K3GH70</accession>
<comment type="caution">
    <text evidence="2">The sequence shown here is derived from an EMBL/GenBank/DDBJ whole genome shotgun (WGS) entry which is preliminary data.</text>
</comment>
<dbReference type="EMBL" id="BDIP01000643">
    <property type="protein sequence ID" value="GIQ82275.1"/>
    <property type="molecule type" value="Genomic_DNA"/>
</dbReference>
<sequence>MMPLPLSPPPYRYYDATATVSTPTLVDMGYEAGTEITTISAGSYASFVVLGSDGHTSWWVWVLLVLLVIALVGGVTWFLVLRKNRVSGRSGFKAFV</sequence>
<gene>
    <name evidence="2" type="ORF">KIPB_003381</name>
</gene>
<organism evidence="2 3">
    <name type="scientific">Kipferlia bialata</name>
    <dbReference type="NCBI Taxonomy" id="797122"/>
    <lineage>
        <taxon>Eukaryota</taxon>
        <taxon>Metamonada</taxon>
        <taxon>Carpediemonas-like organisms</taxon>
        <taxon>Kipferlia</taxon>
    </lineage>
</organism>
<feature type="transmembrane region" description="Helical" evidence="1">
    <location>
        <begin position="58"/>
        <end position="80"/>
    </location>
</feature>
<evidence type="ECO:0000313" key="3">
    <source>
        <dbReference type="Proteomes" id="UP000265618"/>
    </source>
</evidence>
<evidence type="ECO:0000256" key="1">
    <source>
        <dbReference type="SAM" id="Phobius"/>
    </source>
</evidence>
<name>A0A9K3GH70_9EUKA</name>
<protein>
    <submittedName>
        <fullName evidence="2">Uncharacterized protein</fullName>
    </submittedName>
</protein>
<keyword evidence="3" id="KW-1185">Reference proteome</keyword>
<proteinExistence type="predicted"/>
<keyword evidence="1" id="KW-1133">Transmembrane helix</keyword>
<dbReference type="AlphaFoldDB" id="A0A9K3GH70"/>